<feature type="chain" id="PRO_5041687631" description="Annexin" evidence="4">
    <location>
        <begin position="23"/>
        <end position="377"/>
    </location>
</feature>
<keyword evidence="4" id="KW-0732">Signal</keyword>
<dbReference type="GO" id="GO:0005509">
    <property type="term" value="F:calcium ion binding"/>
    <property type="evidence" value="ECO:0007669"/>
    <property type="project" value="InterPro"/>
</dbReference>
<name>A0AA85J236_TRIRE</name>
<evidence type="ECO:0000313" key="6">
    <source>
        <dbReference type="WBParaSite" id="TREG1_123270.1"/>
    </source>
</evidence>
<dbReference type="Proteomes" id="UP000050795">
    <property type="component" value="Unassembled WGS sequence"/>
</dbReference>
<proteinExistence type="inferred from homology"/>
<evidence type="ECO:0000256" key="4">
    <source>
        <dbReference type="SAM" id="SignalP"/>
    </source>
</evidence>
<dbReference type="WBParaSite" id="TREG1_123270.1">
    <property type="protein sequence ID" value="TREG1_123270.1"/>
    <property type="gene ID" value="TREG1_123270"/>
</dbReference>
<evidence type="ECO:0000256" key="3">
    <source>
        <dbReference type="ARBA" id="ARBA00023216"/>
    </source>
</evidence>
<comment type="similarity">
    <text evidence="1">Belongs to the annexin family.</text>
</comment>
<evidence type="ECO:0000256" key="2">
    <source>
        <dbReference type="ARBA" id="ARBA00022737"/>
    </source>
</evidence>
<feature type="signal peptide" evidence="4">
    <location>
        <begin position="1"/>
        <end position="22"/>
    </location>
</feature>
<dbReference type="InterPro" id="IPR037104">
    <property type="entry name" value="Annexin_sf"/>
</dbReference>
<reference evidence="5" key="1">
    <citation type="submission" date="2022-06" db="EMBL/GenBank/DDBJ databases">
        <authorList>
            <person name="Berger JAMES D."/>
            <person name="Berger JAMES D."/>
        </authorList>
    </citation>
    <scope>NUCLEOTIDE SEQUENCE [LARGE SCALE GENOMIC DNA]</scope>
</reference>
<dbReference type="GO" id="GO:0001786">
    <property type="term" value="F:phosphatidylserine binding"/>
    <property type="evidence" value="ECO:0007669"/>
    <property type="project" value="TreeGrafter"/>
</dbReference>
<reference evidence="6" key="2">
    <citation type="submission" date="2023-11" db="UniProtKB">
        <authorList>
            <consortium name="WormBaseParasite"/>
        </authorList>
    </citation>
    <scope>IDENTIFICATION</scope>
</reference>
<accession>A0AA85J236</accession>
<keyword evidence="2" id="KW-0677">Repeat</keyword>
<dbReference type="AlphaFoldDB" id="A0AA85J236"/>
<dbReference type="InterPro" id="IPR018502">
    <property type="entry name" value="Annexin_repeat"/>
</dbReference>
<evidence type="ECO:0008006" key="7">
    <source>
        <dbReference type="Google" id="ProtNLM"/>
    </source>
</evidence>
<dbReference type="GO" id="GO:0005544">
    <property type="term" value="F:calcium-dependent phospholipid binding"/>
    <property type="evidence" value="ECO:0007669"/>
    <property type="project" value="InterPro"/>
</dbReference>
<dbReference type="GO" id="GO:0005886">
    <property type="term" value="C:plasma membrane"/>
    <property type="evidence" value="ECO:0007669"/>
    <property type="project" value="TreeGrafter"/>
</dbReference>
<evidence type="ECO:0000313" key="5">
    <source>
        <dbReference type="Proteomes" id="UP000050795"/>
    </source>
</evidence>
<evidence type="ECO:0000256" key="1">
    <source>
        <dbReference type="ARBA" id="ARBA00007831"/>
    </source>
</evidence>
<keyword evidence="5" id="KW-1185">Reference proteome</keyword>
<protein>
    <recommendedName>
        <fullName evidence="7">Annexin</fullName>
    </recommendedName>
</protein>
<dbReference type="PANTHER" id="PTHR10502">
    <property type="entry name" value="ANNEXIN"/>
    <property type="match status" value="1"/>
</dbReference>
<dbReference type="Pfam" id="PF00191">
    <property type="entry name" value="Annexin"/>
    <property type="match status" value="2"/>
</dbReference>
<dbReference type="PANTHER" id="PTHR10502:SF102">
    <property type="entry name" value="ANNEXIN B11"/>
    <property type="match status" value="1"/>
</dbReference>
<dbReference type="GO" id="GO:0005737">
    <property type="term" value="C:cytoplasm"/>
    <property type="evidence" value="ECO:0007669"/>
    <property type="project" value="TreeGrafter"/>
</dbReference>
<sequence length="377" mass="44035">MALLKDGMKLVFILMISKYVCSINDTLGFGRERSLLNLLIGNGSWYEATLYPNGYKDAAFLHKILDCRDTEKLIKLLTSRTVYERQDIVLYYNRRFAQPISYYIKDMQPLVLRLMLTKLLRNTSELRAEDISNSLISYDIISVARTLIPLRNSELTNVRKVYEQHSFTDLSHDIESVSQGNVQRLLLCLVKAERDNITVDVKKNGERYSWLPFMNATLAKLEAHAIHKALKSKRRNEQAVLSDIFCKRTPYQLNMTSVYYEMIYKTSLEADIKATIKVTTFRRILLDLLYYAVKRLDFFAYLLRKTLFNNDVNHEALQILFITRSDIDLRGIGKAYNKLYNSSLVKDLKKKSYGCYRKILLSLLRGNYHPKNKLRIK</sequence>
<keyword evidence="3" id="KW-0041">Annexin</keyword>
<dbReference type="Gene3D" id="1.10.220.10">
    <property type="entry name" value="Annexin"/>
    <property type="match status" value="3"/>
</dbReference>
<organism evidence="5 6">
    <name type="scientific">Trichobilharzia regenti</name>
    <name type="common">Nasal bird schistosome</name>
    <dbReference type="NCBI Taxonomy" id="157069"/>
    <lineage>
        <taxon>Eukaryota</taxon>
        <taxon>Metazoa</taxon>
        <taxon>Spiralia</taxon>
        <taxon>Lophotrochozoa</taxon>
        <taxon>Platyhelminthes</taxon>
        <taxon>Trematoda</taxon>
        <taxon>Digenea</taxon>
        <taxon>Strigeidida</taxon>
        <taxon>Schistosomatoidea</taxon>
        <taxon>Schistosomatidae</taxon>
        <taxon>Trichobilharzia</taxon>
    </lineage>
</organism>
<dbReference type="SUPFAM" id="SSF47874">
    <property type="entry name" value="Annexin"/>
    <property type="match status" value="1"/>
</dbReference>
<dbReference type="PROSITE" id="PS51897">
    <property type="entry name" value="ANNEXIN_2"/>
    <property type="match status" value="1"/>
</dbReference>